<feature type="transmembrane region" description="Helical" evidence="7">
    <location>
        <begin position="354"/>
        <end position="376"/>
    </location>
</feature>
<dbReference type="Pfam" id="PF01554">
    <property type="entry name" value="MatE"/>
    <property type="match status" value="2"/>
</dbReference>
<evidence type="ECO:0000256" key="2">
    <source>
        <dbReference type="ARBA" id="ARBA00022448"/>
    </source>
</evidence>
<proteinExistence type="predicted"/>
<evidence type="ECO:0000313" key="9">
    <source>
        <dbReference type="Proteomes" id="UP000264880"/>
    </source>
</evidence>
<gene>
    <name evidence="8" type="ORF">BHAMNSH16_09855</name>
</gene>
<keyword evidence="4 7" id="KW-0812">Transmembrane</keyword>
<keyword evidence="5 7" id="KW-1133">Transmembrane helix</keyword>
<evidence type="ECO:0000256" key="4">
    <source>
        <dbReference type="ARBA" id="ARBA00022692"/>
    </source>
</evidence>
<dbReference type="GO" id="GO:0005886">
    <property type="term" value="C:plasma membrane"/>
    <property type="evidence" value="ECO:0007669"/>
    <property type="project" value="UniProtKB-SubCell"/>
</dbReference>
<feature type="transmembrane region" description="Helical" evidence="7">
    <location>
        <begin position="234"/>
        <end position="254"/>
    </location>
</feature>
<evidence type="ECO:0000256" key="6">
    <source>
        <dbReference type="ARBA" id="ARBA00023136"/>
    </source>
</evidence>
<organism evidence="8 9">
    <name type="scientific">Brachyspira hampsonii</name>
    <dbReference type="NCBI Taxonomy" id="1287055"/>
    <lineage>
        <taxon>Bacteria</taxon>
        <taxon>Pseudomonadati</taxon>
        <taxon>Spirochaetota</taxon>
        <taxon>Spirochaetia</taxon>
        <taxon>Brachyspirales</taxon>
        <taxon>Brachyspiraceae</taxon>
        <taxon>Brachyspira</taxon>
    </lineage>
</organism>
<dbReference type="KEGG" id="bhp:BHAMNSH16_09855"/>
<dbReference type="GO" id="GO:0042910">
    <property type="term" value="F:xenobiotic transmembrane transporter activity"/>
    <property type="evidence" value="ECO:0007669"/>
    <property type="project" value="InterPro"/>
</dbReference>
<dbReference type="AlphaFoldDB" id="A0AAC9TWN6"/>
<dbReference type="PANTHER" id="PTHR43823:SF3">
    <property type="entry name" value="MULTIDRUG EXPORT PROTEIN MEPA"/>
    <property type="match status" value="1"/>
</dbReference>
<keyword evidence="9" id="KW-1185">Reference proteome</keyword>
<feature type="transmembrane region" description="Helical" evidence="7">
    <location>
        <begin position="383"/>
        <end position="407"/>
    </location>
</feature>
<reference evidence="8 9" key="1">
    <citation type="submission" date="2017-02" db="EMBL/GenBank/DDBJ databases">
        <title>Complete genome sequence of Brachyspira hampsonii genomovar I strain NSH-16 (ATCC BAA-2463).</title>
        <authorList>
            <person name="Mirajkar N.S."/>
            <person name="Gebhart C.J."/>
        </authorList>
    </citation>
    <scope>NUCLEOTIDE SEQUENCE [LARGE SCALE GENOMIC DNA]</scope>
    <source>
        <strain evidence="8 9">NSH-16</strain>
    </source>
</reference>
<feature type="transmembrane region" description="Helical" evidence="7">
    <location>
        <begin position="192"/>
        <end position="214"/>
    </location>
</feature>
<evidence type="ECO:0000256" key="1">
    <source>
        <dbReference type="ARBA" id="ARBA00004651"/>
    </source>
</evidence>
<name>A0AAC9TWN6_9SPIR</name>
<feature type="transmembrane region" description="Helical" evidence="7">
    <location>
        <begin position="266"/>
        <end position="285"/>
    </location>
</feature>
<keyword evidence="2" id="KW-0813">Transport</keyword>
<dbReference type="GO" id="GO:0015297">
    <property type="term" value="F:antiporter activity"/>
    <property type="evidence" value="ECO:0007669"/>
    <property type="project" value="InterPro"/>
</dbReference>
<dbReference type="InterPro" id="IPR002528">
    <property type="entry name" value="MATE_fam"/>
</dbReference>
<comment type="subcellular location">
    <subcellularLocation>
        <location evidence="1">Cell membrane</location>
        <topology evidence="1">Multi-pass membrane protein</topology>
    </subcellularLocation>
</comment>
<keyword evidence="3" id="KW-1003">Cell membrane</keyword>
<dbReference type="RefSeq" id="WP_008731890.1">
    <property type="nucleotide sequence ID" value="NZ_CP019914.1"/>
</dbReference>
<protein>
    <submittedName>
        <fullName evidence="8">Multidrug transporter MATE</fullName>
    </submittedName>
</protein>
<dbReference type="PANTHER" id="PTHR43823">
    <property type="entry name" value="SPORULATION PROTEIN YKVU"/>
    <property type="match status" value="1"/>
</dbReference>
<feature type="transmembrane region" description="Helical" evidence="7">
    <location>
        <begin position="54"/>
        <end position="76"/>
    </location>
</feature>
<feature type="transmembrane region" description="Helical" evidence="7">
    <location>
        <begin position="165"/>
        <end position="186"/>
    </location>
</feature>
<keyword evidence="6 7" id="KW-0472">Membrane</keyword>
<feature type="transmembrane region" description="Helical" evidence="7">
    <location>
        <begin position="413"/>
        <end position="433"/>
    </location>
</feature>
<feature type="transmembrane region" description="Helical" evidence="7">
    <location>
        <begin position="315"/>
        <end position="334"/>
    </location>
</feature>
<feature type="transmembrane region" description="Helical" evidence="7">
    <location>
        <begin position="135"/>
        <end position="153"/>
    </location>
</feature>
<dbReference type="InterPro" id="IPR051327">
    <property type="entry name" value="MATE_MepA_subfamily"/>
</dbReference>
<dbReference type="InterPro" id="IPR048279">
    <property type="entry name" value="MdtK-like"/>
</dbReference>
<feature type="transmembrane region" description="Helical" evidence="7">
    <location>
        <begin position="97"/>
        <end position="115"/>
    </location>
</feature>
<evidence type="ECO:0000313" key="8">
    <source>
        <dbReference type="EMBL" id="ASJ21921.1"/>
    </source>
</evidence>
<feature type="transmembrane region" description="Helical" evidence="7">
    <location>
        <begin position="15"/>
        <end position="34"/>
    </location>
</feature>
<dbReference type="PIRSF" id="PIRSF006603">
    <property type="entry name" value="DinF"/>
    <property type="match status" value="1"/>
</dbReference>
<evidence type="ECO:0000256" key="3">
    <source>
        <dbReference type="ARBA" id="ARBA00022475"/>
    </source>
</evidence>
<evidence type="ECO:0000256" key="5">
    <source>
        <dbReference type="ARBA" id="ARBA00022989"/>
    </source>
</evidence>
<accession>A0AAC9TWN6</accession>
<dbReference type="EMBL" id="CP019914">
    <property type="protein sequence ID" value="ASJ21921.1"/>
    <property type="molecule type" value="Genomic_DNA"/>
</dbReference>
<sequence>MINITQNTKNMEKSFFKYVMPAIVSTMLGGLYTVVDGFFVGNSMGDNGLTAINLVYPIGTLIAACAVMLGMGGSVIMSTYLGGGNIKEFNKSKSNTFITLILACIILTTILILLKNKLIYLLGARDNIFKLADEYITVIILGGSFQIISYGSMPIIRNLGKTIHAMAFMGAGLITNIILDYLFLMVFKWGMFGAALATIIAECIVALISLYYLFIRKKYRVKLSDFDLSMVKRAVQIGLSPFGLVMAPSLIVIFNNWQCIKYGGYTAASAYSVINYIYGSVIYLFEGIAEGCQPMISYFKGAQRNDLMKKVFKKGVLFALILASIILSVILIFKNDFGILFGASIDTNDIISRGLILISVSFILQPIVRLGTAYFYSSGESRYSALLTYIDPLFVSPLCILVLPLFFNLNGVWLALPFSQIILIALFIFIFYYTNIKDKDFIKNTVYQNE</sequence>
<evidence type="ECO:0000256" key="7">
    <source>
        <dbReference type="SAM" id="Phobius"/>
    </source>
</evidence>
<dbReference type="Proteomes" id="UP000264880">
    <property type="component" value="Chromosome"/>
</dbReference>